<dbReference type="GO" id="GO:0072344">
    <property type="term" value="P:rescue of stalled ribosome"/>
    <property type="evidence" value="ECO:0007669"/>
    <property type="project" value="InterPro"/>
</dbReference>
<evidence type="ECO:0000259" key="2">
    <source>
        <dbReference type="Pfam" id="PF23202"/>
    </source>
</evidence>
<proteinExistence type="predicted"/>
<dbReference type="PANTHER" id="PTHR22938:SF0">
    <property type="entry name" value="E3 UBIQUITIN-PROTEIN LIGASE ZNF598"/>
    <property type="match status" value="1"/>
</dbReference>
<name>A0A091RM60_MERNU</name>
<organism evidence="4 5">
    <name type="scientific">Merops nubicus</name>
    <name type="common">Northern carmine bee-eater</name>
    <dbReference type="NCBI Taxonomy" id="57421"/>
    <lineage>
        <taxon>Eukaryota</taxon>
        <taxon>Metazoa</taxon>
        <taxon>Chordata</taxon>
        <taxon>Craniata</taxon>
        <taxon>Vertebrata</taxon>
        <taxon>Euteleostomi</taxon>
        <taxon>Archelosauria</taxon>
        <taxon>Archosauria</taxon>
        <taxon>Dinosauria</taxon>
        <taxon>Saurischia</taxon>
        <taxon>Theropoda</taxon>
        <taxon>Coelurosauria</taxon>
        <taxon>Aves</taxon>
        <taxon>Neognathae</taxon>
        <taxon>Neoaves</taxon>
        <taxon>Telluraves</taxon>
        <taxon>Coraciimorphae</taxon>
        <taxon>Coraciiformes</taxon>
        <taxon>Meropidae</taxon>
        <taxon>Merops</taxon>
    </lineage>
</organism>
<evidence type="ECO:0000313" key="5">
    <source>
        <dbReference type="Proteomes" id="UP000052967"/>
    </source>
</evidence>
<gene>
    <name evidence="4" type="ORF">N331_07430</name>
</gene>
<feature type="compositionally biased region" description="Polar residues" evidence="1">
    <location>
        <begin position="371"/>
        <end position="384"/>
    </location>
</feature>
<feature type="compositionally biased region" description="Basic and acidic residues" evidence="1">
    <location>
        <begin position="131"/>
        <end position="156"/>
    </location>
</feature>
<dbReference type="InterPro" id="IPR059042">
    <property type="entry name" value="Znf_C2H2_ZNF598"/>
</dbReference>
<feature type="region of interest" description="Disordered" evidence="1">
    <location>
        <begin position="69"/>
        <end position="165"/>
    </location>
</feature>
<reference evidence="4 5" key="1">
    <citation type="submission" date="2014-04" db="EMBL/GenBank/DDBJ databases">
        <title>Genome evolution of avian class.</title>
        <authorList>
            <person name="Zhang G."/>
            <person name="Li C."/>
        </authorList>
    </citation>
    <scope>NUCLEOTIDE SEQUENCE [LARGE SCALE GENOMIC DNA]</scope>
    <source>
        <strain evidence="4">BGI_N331</strain>
    </source>
</reference>
<evidence type="ECO:0000256" key="1">
    <source>
        <dbReference type="SAM" id="MobiDB-lite"/>
    </source>
</evidence>
<sequence>SDYEYLREHFREKHFLCEEGRCSSEQFTHAFRTEIDYKAHKTACHSKSRAEARQNRHIDLQFSYAPRHQRRNEGVIGGEDYEEVDRYNRQGRSGRLGGRGSQQNRRGSWRYKREEEDRDVAAAVRASVAAKRQEEKKRAEDKEESRGRKEDLRDPDPLGSKRVPKASGGAVVENCFFALFVNTPKEAAANGALSQDDFPAIGSVVGPPQGSAQLAAVKLKEEDFPSLSSSAAPAISAGMPLTYTATAKKATFQEEDFPALVSKMRPNNKTVTHITSAWNNGSSKNVVKAMSNPCVNQMAKKPPSLNSTKGSKKSNKLSQSDDEDGGSGLTTQEIRNTPTMFEVSSLLAVSTSQTFTKVSRKKKMGAEKQRASSPHLSQETSFPRSSAEKLPEAERTSSTSPALHGPDRSTAVLNGHLEKPLATCSTPKEPPGLKKPTVTNKCPLPQEDFPALGSSGSARMPPPPGFNTVVLLKSPPPPPGLSVPVSKPPPGFAVIPSTKGSEPVTTALKEPKSCHGSYLIPENFQQRNIQLIQSIKEFLQSDESKFNKFKTHSGQFRQGLISAAQYYKSCRELLGENFKKIFSELLVLLPDTVKQQELLSAHNDFRIKEKQSSNKPKKNKKNVWQTDSNSDLDCYICPTCKQVLTQQDVVTHKALHLEDEEFPSLQAISRIIS</sequence>
<evidence type="ECO:0000259" key="3">
    <source>
        <dbReference type="Pfam" id="PF23208"/>
    </source>
</evidence>
<dbReference type="Pfam" id="PF23202">
    <property type="entry name" value="PAH_ZNF598"/>
    <property type="match status" value="1"/>
</dbReference>
<feature type="non-terminal residue" evidence="4">
    <location>
        <position position="673"/>
    </location>
</feature>
<dbReference type="InterPro" id="IPR044288">
    <property type="entry name" value="ZNF598/HEL2"/>
</dbReference>
<accession>A0A091RM60</accession>
<feature type="compositionally biased region" description="Low complexity" evidence="1">
    <location>
        <begin position="121"/>
        <end position="130"/>
    </location>
</feature>
<feature type="compositionally biased region" description="Basic and acidic residues" evidence="1">
    <location>
        <begin position="386"/>
        <end position="395"/>
    </location>
</feature>
<dbReference type="PANTHER" id="PTHR22938">
    <property type="entry name" value="ZINC FINGER PROTEIN 598"/>
    <property type="match status" value="1"/>
</dbReference>
<dbReference type="InterPro" id="IPR057634">
    <property type="entry name" value="PAH_ZNF598/HEL2"/>
</dbReference>
<dbReference type="GO" id="GO:0016567">
    <property type="term" value="P:protein ubiquitination"/>
    <property type="evidence" value="ECO:0007669"/>
    <property type="project" value="TreeGrafter"/>
</dbReference>
<dbReference type="EMBL" id="KK704881">
    <property type="protein sequence ID" value="KFQ29612.1"/>
    <property type="molecule type" value="Genomic_DNA"/>
</dbReference>
<dbReference type="GO" id="GO:0061630">
    <property type="term" value="F:ubiquitin protein ligase activity"/>
    <property type="evidence" value="ECO:0007669"/>
    <property type="project" value="InterPro"/>
</dbReference>
<feature type="domain" description="ZNF598/HEL2 PAH" evidence="2">
    <location>
        <begin position="525"/>
        <end position="604"/>
    </location>
</feature>
<dbReference type="AlphaFoldDB" id="A0A091RM60"/>
<keyword evidence="5" id="KW-1185">Reference proteome</keyword>
<feature type="non-terminal residue" evidence="4">
    <location>
        <position position="1"/>
    </location>
</feature>
<dbReference type="GO" id="GO:0043022">
    <property type="term" value="F:ribosome binding"/>
    <property type="evidence" value="ECO:0007669"/>
    <property type="project" value="TreeGrafter"/>
</dbReference>
<dbReference type="Proteomes" id="UP000052967">
    <property type="component" value="Unassembled WGS sequence"/>
</dbReference>
<feature type="region of interest" description="Disordered" evidence="1">
    <location>
        <begin position="352"/>
        <end position="444"/>
    </location>
</feature>
<protein>
    <submittedName>
        <fullName evidence="4">Zinc finger protein 598</fullName>
    </submittedName>
</protein>
<feature type="region of interest" description="Disordered" evidence="1">
    <location>
        <begin position="296"/>
        <end position="337"/>
    </location>
</feature>
<feature type="domain" description="ZNF598 C2H2 zinc finger" evidence="3">
    <location>
        <begin position="630"/>
        <end position="663"/>
    </location>
</feature>
<evidence type="ECO:0000313" key="4">
    <source>
        <dbReference type="EMBL" id="KFQ29612.1"/>
    </source>
</evidence>
<dbReference type="Pfam" id="PF23208">
    <property type="entry name" value="zf_C2H2_ZNF598"/>
    <property type="match status" value="1"/>
</dbReference>